<dbReference type="PANTHER" id="PTHR40942">
    <property type="match status" value="1"/>
</dbReference>
<evidence type="ECO:0000256" key="2">
    <source>
        <dbReference type="ARBA" id="ARBA00022617"/>
    </source>
</evidence>
<name>A0A382EBI6_9ZZZZ</name>
<evidence type="ECO:0000256" key="1">
    <source>
        <dbReference type="ARBA" id="ARBA00022448"/>
    </source>
</evidence>
<dbReference type="Pfam" id="PF13442">
    <property type="entry name" value="Cytochrome_CBB3"/>
    <property type="match status" value="1"/>
</dbReference>
<dbReference type="EMBL" id="UINC01043378">
    <property type="protein sequence ID" value="SVB47331.1"/>
    <property type="molecule type" value="Genomic_DNA"/>
</dbReference>
<dbReference type="InterPro" id="IPR009056">
    <property type="entry name" value="Cyt_c-like_dom"/>
</dbReference>
<dbReference type="GO" id="GO:0009055">
    <property type="term" value="F:electron transfer activity"/>
    <property type="evidence" value="ECO:0007669"/>
    <property type="project" value="InterPro"/>
</dbReference>
<accession>A0A382EBI6</accession>
<dbReference type="GO" id="GO:0005506">
    <property type="term" value="F:iron ion binding"/>
    <property type="evidence" value="ECO:0007669"/>
    <property type="project" value="InterPro"/>
</dbReference>
<evidence type="ECO:0000256" key="3">
    <source>
        <dbReference type="ARBA" id="ARBA00022723"/>
    </source>
</evidence>
<keyword evidence="2" id="KW-0349">Heme</keyword>
<dbReference type="SUPFAM" id="SSF46626">
    <property type="entry name" value="Cytochrome c"/>
    <property type="match status" value="1"/>
</dbReference>
<gene>
    <name evidence="7" type="ORF">METZ01_LOCUS200185</name>
</gene>
<protein>
    <recommendedName>
        <fullName evidence="6">Cytochrome c domain-containing protein</fullName>
    </recommendedName>
</protein>
<evidence type="ECO:0000313" key="7">
    <source>
        <dbReference type="EMBL" id="SVB47331.1"/>
    </source>
</evidence>
<organism evidence="7">
    <name type="scientific">marine metagenome</name>
    <dbReference type="NCBI Taxonomy" id="408172"/>
    <lineage>
        <taxon>unclassified sequences</taxon>
        <taxon>metagenomes</taxon>
        <taxon>ecological metagenomes</taxon>
    </lineage>
</organism>
<keyword evidence="3" id="KW-0479">Metal-binding</keyword>
<dbReference type="PANTHER" id="PTHR40942:SF4">
    <property type="entry name" value="CYTOCHROME C5"/>
    <property type="match status" value="1"/>
</dbReference>
<reference evidence="7" key="1">
    <citation type="submission" date="2018-05" db="EMBL/GenBank/DDBJ databases">
        <authorList>
            <person name="Lanie J.A."/>
            <person name="Ng W.-L."/>
            <person name="Kazmierczak K.M."/>
            <person name="Andrzejewski T.M."/>
            <person name="Davidsen T.M."/>
            <person name="Wayne K.J."/>
            <person name="Tettelin H."/>
            <person name="Glass J.I."/>
            <person name="Rusch D."/>
            <person name="Podicherti R."/>
            <person name="Tsui H.-C.T."/>
            <person name="Winkler M.E."/>
        </authorList>
    </citation>
    <scope>NUCLEOTIDE SEQUENCE</scope>
</reference>
<evidence type="ECO:0000259" key="6">
    <source>
        <dbReference type="Pfam" id="PF13442"/>
    </source>
</evidence>
<evidence type="ECO:0000256" key="5">
    <source>
        <dbReference type="ARBA" id="ARBA00023004"/>
    </source>
</evidence>
<dbReference type="InterPro" id="IPR036909">
    <property type="entry name" value="Cyt_c-like_dom_sf"/>
</dbReference>
<sequence>MLDPIRFISLFLIVSIMMNCGRGTSVNVYDSIDLGNLPPDLLSAGERVYTNSCYACHTYGTAGAASLFDIKEWDRVAERGMDPILKSVLEGYRGINGVMPPKGNCWTCTEEEIRASILYIFHEVRNNKLEAN</sequence>
<proteinExistence type="predicted"/>
<dbReference type="GO" id="GO:0020037">
    <property type="term" value="F:heme binding"/>
    <property type="evidence" value="ECO:0007669"/>
    <property type="project" value="InterPro"/>
</dbReference>
<dbReference type="Gene3D" id="1.10.760.10">
    <property type="entry name" value="Cytochrome c-like domain"/>
    <property type="match status" value="1"/>
</dbReference>
<dbReference type="InterPro" id="IPR002323">
    <property type="entry name" value="Cyt_CIE"/>
</dbReference>
<feature type="domain" description="Cytochrome c" evidence="6">
    <location>
        <begin position="42"/>
        <end position="120"/>
    </location>
</feature>
<keyword evidence="4" id="KW-0249">Electron transport</keyword>
<evidence type="ECO:0000256" key="4">
    <source>
        <dbReference type="ARBA" id="ARBA00022982"/>
    </source>
</evidence>
<keyword evidence="5" id="KW-0408">Iron</keyword>
<keyword evidence="1" id="KW-0813">Transport</keyword>
<dbReference type="PRINTS" id="PR00607">
    <property type="entry name" value="CYTCHROMECIE"/>
</dbReference>
<dbReference type="AlphaFoldDB" id="A0A382EBI6"/>